<reference evidence="1 2" key="1">
    <citation type="submission" date="2018-01" db="EMBL/GenBank/DDBJ databases">
        <title>Draft genome sequence of Jishengella endophytica.</title>
        <authorList>
            <person name="Sahin N."/>
            <person name="Ay H."/>
            <person name="Saygin H."/>
        </authorList>
    </citation>
    <scope>NUCLEOTIDE SEQUENCE [LARGE SCALE GENOMIC DNA]</scope>
    <source>
        <strain evidence="1 2">DSM 45430</strain>
    </source>
</reference>
<dbReference type="Proteomes" id="UP000248627">
    <property type="component" value="Unassembled WGS sequence"/>
</dbReference>
<feature type="non-terminal residue" evidence="1">
    <location>
        <position position="174"/>
    </location>
</feature>
<gene>
    <name evidence="1" type="ORF">C1I93_27535</name>
</gene>
<comment type="caution">
    <text evidence="1">The sequence shown here is derived from an EMBL/GenBank/DDBJ whole genome shotgun (WGS) entry which is preliminary data.</text>
</comment>
<evidence type="ECO:0000313" key="2">
    <source>
        <dbReference type="Proteomes" id="UP000248627"/>
    </source>
</evidence>
<sequence>MVAALELYLDTAASRRIRVLWDALEAEGVQSMRSLLAQRHRPHVSLAVAPRLDPEQVAAALAGTTVAAPLRLSFQYAGQFVGRVLWLGPVPTPQLLAHHRQVHARLAAAGITLVEHYQPDRWVPHCTLSMRVPNALMAAAVRREPGVHLAMVRRQLRGGDRAQPEHPTHELARV</sequence>
<dbReference type="PANTHER" id="PTHR36039">
    <property type="match status" value="1"/>
</dbReference>
<evidence type="ECO:0008006" key="3">
    <source>
        <dbReference type="Google" id="ProtNLM"/>
    </source>
</evidence>
<dbReference type="SUPFAM" id="SSF55144">
    <property type="entry name" value="LigT-like"/>
    <property type="match status" value="1"/>
</dbReference>
<dbReference type="PANTHER" id="PTHR36039:SF2">
    <property type="entry name" value="RNA LIGASE_CYCLIC NUCLEOTIDE PHOSPHODIESTERASE FAMILY PROTEIN"/>
    <property type="match status" value="1"/>
</dbReference>
<proteinExistence type="predicted"/>
<dbReference type="EMBL" id="POTX01000306">
    <property type="protein sequence ID" value="PZF86789.1"/>
    <property type="molecule type" value="Genomic_DNA"/>
</dbReference>
<protein>
    <recommendedName>
        <fullName evidence="3">2'-5' RNA ligase superfamily protein</fullName>
    </recommendedName>
</protein>
<accession>A0A2W2CEV6</accession>
<dbReference type="AlphaFoldDB" id="A0A2W2CEV6"/>
<evidence type="ECO:0000313" key="1">
    <source>
        <dbReference type="EMBL" id="PZF86789.1"/>
    </source>
</evidence>
<dbReference type="RefSeq" id="WP_111246192.1">
    <property type="nucleotide sequence ID" value="NZ_POTX01000306.1"/>
</dbReference>
<organism evidence="1 2">
    <name type="scientific">Micromonospora endophytica</name>
    <dbReference type="NCBI Taxonomy" id="515350"/>
    <lineage>
        <taxon>Bacteria</taxon>
        <taxon>Bacillati</taxon>
        <taxon>Actinomycetota</taxon>
        <taxon>Actinomycetes</taxon>
        <taxon>Micromonosporales</taxon>
        <taxon>Micromonosporaceae</taxon>
        <taxon>Micromonospora</taxon>
    </lineage>
</organism>
<dbReference type="Gene3D" id="3.90.1140.10">
    <property type="entry name" value="Cyclic phosphodiesterase"/>
    <property type="match status" value="1"/>
</dbReference>
<keyword evidence="2" id="KW-1185">Reference proteome</keyword>
<dbReference type="Pfam" id="PF13563">
    <property type="entry name" value="2_5_RNA_ligase2"/>
    <property type="match status" value="1"/>
</dbReference>
<name>A0A2W2CEV6_9ACTN</name>
<dbReference type="InterPro" id="IPR009097">
    <property type="entry name" value="Cyclic_Pdiesterase"/>
</dbReference>